<dbReference type="GO" id="GO:0003677">
    <property type="term" value="F:DNA binding"/>
    <property type="evidence" value="ECO:0007669"/>
    <property type="project" value="UniProtKB-KW"/>
</dbReference>
<evidence type="ECO:0000313" key="6">
    <source>
        <dbReference type="EMBL" id="TVX70639.1"/>
    </source>
</evidence>
<evidence type="ECO:0000313" key="12">
    <source>
        <dbReference type="Proteomes" id="UP000318940"/>
    </source>
</evidence>
<reference evidence="3 8" key="4">
    <citation type="submission" date="2015-03" db="EMBL/GenBank/DDBJ databases">
        <authorList>
            <consortium name="Pathogen Informatics"/>
            <person name="Murphy D."/>
        </authorList>
    </citation>
    <scope>NUCLEOTIDE SEQUENCE [LARGE SCALE GENOMIC DNA]</scope>
    <source>
        <strain evidence="3 8">0310</strain>
    </source>
</reference>
<evidence type="ECO:0000313" key="8">
    <source>
        <dbReference type="Proteomes" id="UP000045541"/>
    </source>
</evidence>
<evidence type="ECO:0000313" key="11">
    <source>
        <dbReference type="Proteomes" id="UP000315060"/>
    </source>
</evidence>
<name>A0A098Z9Y5_STREE</name>
<reference evidence="4 9" key="3">
    <citation type="submission" date="2015-03" db="EMBL/GenBank/DDBJ databases">
        <authorList>
            <person name="Murphy D."/>
        </authorList>
    </citation>
    <scope>NUCLEOTIDE SEQUENCE [LARGE SCALE GENOMIC DNA]</scope>
    <source>
        <strain evidence="4 9">SMRU1708</strain>
    </source>
</reference>
<reference evidence="11 12" key="6">
    <citation type="submission" date="2019-07" db="EMBL/GenBank/DDBJ databases">
        <authorList>
            <person name="Mohale T."/>
        </authorList>
    </citation>
    <scope>NUCLEOTIDE SEQUENCE [LARGE SCALE GENOMIC DNA]</scope>
    <source>
        <strain evidence="5 12">NTPn 189</strain>
        <strain evidence="6 11">NTPn 59</strain>
    </source>
</reference>
<proteinExistence type="predicted"/>
<reference evidence="2" key="2">
    <citation type="submission" date="2014-10" db="EMBL/GenBank/DDBJ databases">
        <title>Contrasting mechanisms driving short-term and long-term diversification of pneumococci.</title>
        <authorList>
            <person name="Croucher N.J."/>
            <person name="Coupland P.C."/>
            <person name="Stevenson A.E."/>
            <person name="Callendrello A."/>
            <person name="Bentley S.D."/>
            <person name="Hanage W.P."/>
        </authorList>
    </citation>
    <scope>NUCLEOTIDE SEQUENCE</scope>
    <source>
        <strain evidence="2">R34-3016</strain>
        <strain evidence="1">R34-3053</strain>
    </source>
</reference>
<evidence type="ECO:0000313" key="2">
    <source>
        <dbReference type="EMBL" id="CDQ29849.1"/>
    </source>
</evidence>
<dbReference type="AlphaFoldDB" id="A0A098Z9Y5"/>
<evidence type="ECO:0000313" key="10">
    <source>
        <dbReference type="Proteomes" id="UP000310822"/>
    </source>
</evidence>
<evidence type="ECO:0000313" key="9">
    <source>
        <dbReference type="Proteomes" id="UP000046095"/>
    </source>
</evidence>
<keyword evidence="5" id="KW-0238">DNA-binding</keyword>
<dbReference type="Proteomes" id="UP000310822">
    <property type="component" value="Unassembled WGS sequence"/>
</dbReference>
<dbReference type="EMBL" id="CMWB01000003">
    <property type="protein sequence ID" value="CKI88254.1"/>
    <property type="molecule type" value="Genomic_DNA"/>
</dbReference>
<evidence type="ECO:0000313" key="1">
    <source>
        <dbReference type="EMBL" id="CDQ29831.1"/>
    </source>
</evidence>
<dbReference type="EMBL" id="VMYC01000075">
    <property type="protein sequence ID" value="TVX70639.1"/>
    <property type="molecule type" value="Genomic_DNA"/>
</dbReference>
<evidence type="ECO:0000313" key="4">
    <source>
        <dbReference type="EMBL" id="COR32412.1"/>
    </source>
</evidence>
<dbReference type="EMBL" id="CAASIK010000001">
    <property type="protein sequence ID" value="VNB32134.1"/>
    <property type="molecule type" value="Genomic_DNA"/>
</dbReference>
<dbReference type="Proteomes" id="UP000045541">
    <property type="component" value="Unassembled WGS sequence"/>
</dbReference>
<sequence>MTDLTTSQIERQNILNNSLALQKAEEILKVPGFYFEDTFYFTNSQLATFFEVDIRTIERLVEAHKTELTENGYHTLRGEKLAKFKENAFATDTNVGSKVTQLSISSFRTLLNFAMLLTNSDIAKQVRNTLLDIVINVLTEKTGGHVKFINQRDKNYLSTALEEDNARKIFTNAIDKYVSGSNFKYGQLTNEIYKAIFKERASEYKKILKLNKNDNARATMYSEVLIVIASFEKGVAYEIEQKSKSSNQKLTNTDVIEIIQRLANHPMQEPHLMHAREKMASRDLSFRNAKHEKLAEYIRPISEEDFERFIGEQSKSLSEQIDEHRQVFERLRDK</sequence>
<dbReference type="PATRIC" id="fig|1313.5270.peg.932"/>
<reference evidence="2" key="1">
    <citation type="submission" date="2014-04" db="EMBL/GenBank/DDBJ databases">
        <authorList>
            <person name="Croucher N."/>
        </authorList>
    </citation>
    <scope>NUCLEOTIDE SEQUENCE</scope>
    <source>
        <strain evidence="2">R34-3016</strain>
        <strain evidence="1">R34-3053</strain>
    </source>
</reference>
<dbReference type="EMBL" id="LK020677">
    <property type="protein sequence ID" value="CDQ29831.1"/>
    <property type="molecule type" value="Genomic_DNA"/>
</dbReference>
<accession>A0A098Z9Y5</accession>
<dbReference type="EMBL" id="CRVC01000002">
    <property type="protein sequence ID" value="COR32412.1"/>
    <property type="molecule type" value="Genomic_DNA"/>
</dbReference>
<dbReference type="EMBL" id="LK020678">
    <property type="protein sequence ID" value="CDQ29849.1"/>
    <property type="molecule type" value="Genomic_DNA"/>
</dbReference>
<dbReference type="EMBL" id="VMVH01000055">
    <property type="protein sequence ID" value="TVW26926.1"/>
    <property type="molecule type" value="Genomic_DNA"/>
</dbReference>
<evidence type="ECO:0000313" key="7">
    <source>
        <dbReference type="EMBL" id="VNB32134.1"/>
    </source>
</evidence>
<dbReference type="Proteomes" id="UP000318940">
    <property type="component" value="Unassembled WGS sequence"/>
</dbReference>
<dbReference type="OrthoDB" id="696873at2"/>
<dbReference type="RefSeq" id="WP_000131181.1">
    <property type="nucleotide sequence ID" value="NZ_AP028877.1"/>
</dbReference>
<gene>
    <name evidence="6" type="ORF">AZJ28_04850</name>
    <name evidence="5" type="ORF">AZK02_06175</name>
    <name evidence="4" type="ORF">ERS021218_00302</name>
    <name evidence="3" type="ORF">ERS096071_00258</name>
    <name evidence="7" type="ORF">SAMEA2783718_00013</name>
</gene>
<reference evidence="7 10" key="5">
    <citation type="submission" date="2019-04" db="EMBL/GenBank/DDBJ databases">
        <authorList>
            <consortium name="Pathogen Informatics"/>
        </authorList>
    </citation>
    <scope>NUCLEOTIDE SEQUENCE [LARGE SCALE GENOMIC DNA]</scope>
    <source>
        <strain evidence="7 10">GPSC54</strain>
    </source>
</reference>
<dbReference type="Proteomes" id="UP000046095">
    <property type="component" value="Unassembled WGS sequence"/>
</dbReference>
<dbReference type="Proteomes" id="UP000315060">
    <property type="component" value="Unassembled WGS sequence"/>
</dbReference>
<organism evidence="2">
    <name type="scientific">Streptococcus pneumoniae</name>
    <dbReference type="NCBI Taxonomy" id="1313"/>
    <lineage>
        <taxon>Bacteria</taxon>
        <taxon>Bacillati</taxon>
        <taxon>Bacillota</taxon>
        <taxon>Bacilli</taxon>
        <taxon>Lactobacillales</taxon>
        <taxon>Streptococcaceae</taxon>
        <taxon>Streptococcus</taxon>
    </lineage>
</organism>
<protein>
    <submittedName>
        <fullName evidence="5">DNA-binding protein</fullName>
    </submittedName>
    <submittedName>
        <fullName evidence="2">Putative phage-related chromosomal island protein</fullName>
    </submittedName>
</protein>
<evidence type="ECO:0000313" key="3">
    <source>
        <dbReference type="EMBL" id="CKI88254.1"/>
    </source>
</evidence>
<evidence type="ECO:0000313" key="5">
    <source>
        <dbReference type="EMBL" id="TVW26926.1"/>
    </source>
</evidence>